<evidence type="ECO:0000313" key="4">
    <source>
        <dbReference type="EMBL" id="KAH9320356.1"/>
    </source>
</evidence>
<feature type="domain" description="Peptidase C14 caspase" evidence="3">
    <location>
        <begin position="3"/>
        <end position="420"/>
    </location>
</feature>
<dbReference type="AlphaFoldDB" id="A0AA38GBC1"/>
<dbReference type="EMBL" id="JAHRHJ020000004">
    <property type="protein sequence ID" value="KAH9320356.1"/>
    <property type="molecule type" value="Genomic_DNA"/>
</dbReference>
<comment type="similarity">
    <text evidence="1">Belongs to the peptidase C14B family.</text>
</comment>
<dbReference type="InterPro" id="IPR050452">
    <property type="entry name" value="Metacaspase"/>
</dbReference>
<dbReference type="OMA" id="IGCNYQG"/>
<sequence length="431" mass="47512">MGKKALLVGCNYPGTKAELKGCVNDVKRMYRCLIHRFGFEEENITVLIDTEDSESFAEIKGEPTGANIRRTLKTLLQTAQPGDVLFFHYSGHGTRLPAETGDQDDTGYDECIVPSDMNLITDDDFREFVDMVSSDCILTIVSDSCHSGGLIEKTKEQIGESTKNENVQKREAQFDGEQKRGGSFGFRDFLSETVHDAFESRGVHLPSRHGHKNQREYNEEQTEEVVYHGEGEARNRSLPLSTLIEILKQKTGRQDIDVGKIRPTLFDMFGEDASPKVKKFVKVLVTKLQSSDNEGGFLGAIGNLAQQFLKQKLDGSDDSSEYAKPAMQAEVSSTHEVYAGSVKKGLPDTGILVSGCQSDQTSADANPTGNPDNAYGALSNAIQTILSDHDGPIANRELVIKARKILSKQGFTQRPGLYCTDWHADAPFICD</sequence>
<accession>A0AA38GBC1</accession>
<evidence type="ECO:0000256" key="2">
    <source>
        <dbReference type="SAM" id="MobiDB-lite"/>
    </source>
</evidence>
<dbReference type="GO" id="GO:0004197">
    <property type="term" value="F:cysteine-type endopeptidase activity"/>
    <property type="evidence" value="ECO:0007669"/>
    <property type="project" value="InterPro"/>
</dbReference>
<keyword evidence="5" id="KW-1185">Reference proteome</keyword>
<feature type="region of interest" description="Disordered" evidence="2">
    <location>
        <begin position="159"/>
        <end position="178"/>
    </location>
</feature>
<dbReference type="PANTHER" id="PTHR48104">
    <property type="entry name" value="METACASPASE-4"/>
    <property type="match status" value="1"/>
</dbReference>
<organism evidence="4 5">
    <name type="scientific">Taxus chinensis</name>
    <name type="common">Chinese yew</name>
    <name type="synonym">Taxus wallichiana var. chinensis</name>
    <dbReference type="NCBI Taxonomy" id="29808"/>
    <lineage>
        <taxon>Eukaryota</taxon>
        <taxon>Viridiplantae</taxon>
        <taxon>Streptophyta</taxon>
        <taxon>Embryophyta</taxon>
        <taxon>Tracheophyta</taxon>
        <taxon>Spermatophyta</taxon>
        <taxon>Pinopsida</taxon>
        <taxon>Pinidae</taxon>
        <taxon>Conifers II</taxon>
        <taxon>Cupressales</taxon>
        <taxon>Taxaceae</taxon>
        <taxon>Taxus</taxon>
    </lineage>
</organism>
<reference evidence="4 5" key="1">
    <citation type="journal article" date="2021" name="Nat. Plants">
        <title>The Taxus genome provides insights into paclitaxel biosynthesis.</title>
        <authorList>
            <person name="Xiong X."/>
            <person name="Gou J."/>
            <person name="Liao Q."/>
            <person name="Li Y."/>
            <person name="Zhou Q."/>
            <person name="Bi G."/>
            <person name="Li C."/>
            <person name="Du R."/>
            <person name="Wang X."/>
            <person name="Sun T."/>
            <person name="Guo L."/>
            <person name="Liang H."/>
            <person name="Lu P."/>
            <person name="Wu Y."/>
            <person name="Zhang Z."/>
            <person name="Ro D.K."/>
            <person name="Shang Y."/>
            <person name="Huang S."/>
            <person name="Yan J."/>
        </authorList>
    </citation>
    <scope>NUCLEOTIDE SEQUENCE [LARGE SCALE GENOMIC DNA]</scope>
    <source>
        <strain evidence="4">Ta-2019</strain>
    </source>
</reference>
<name>A0AA38GBC1_TAXCH</name>
<evidence type="ECO:0000259" key="3">
    <source>
        <dbReference type="Pfam" id="PF00656"/>
    </source>
</evidence>
<evidence type="ECO:0000313" key="5">
    <source>
        <dbReference type="Proteomes" id="UP000824469"/>
    </source>
</evidence>
<dbReference type="Proteomes" id="UP000824469">
    <property type="component" value="Unassembled WGS sequence"/>
</dbReference>
<evidence type="ECO:0000256" key="1">
    <source>
        <dbReference type="ARBA" id="ARBA00009005"/>
    </source>
</evidence>
<dbReference type="GO" id="GO:0006508">
    <property type="term" value="P:proteolysis"/>
    <property type="evidence" value="ECO:0007669"/>
    <property type="project" value="InterPro"/>
</dbReference>
<protein>
    <recommendedName>
        <fullName evidence="3">Peptidase C14 caspase domain-containing protein</fullName>
    </recommendedName>
</protein>
<dbReference type="Pfam" id="PF00656">
    <property type="entry name" value="Peptidase_C14"/>
    <property type="match status" value="1"/>
</dbReference>
<comment type="caution">
    <text evidence="4">The sequence shown here is derived from an EMBL/GenBank/DDBJ whole genome shotgun (WGS) entry which is preliminary data.</text>
</comment>
<dbReference type="GO" id="GO:0005737">
    <property type="term" value="C:cytoplasm"/>
    <property type="evidence" value="ECO:0007669"/>
    <property type="project" value="TreeGrafter"/>
</dbReference>
<dbReference type="Gene3D" id="3.40.50.12660">
    <property type="match status" value="2"/>
</dbReference>
<dbReference type="PANTHER" id="PTHR48104:SF30">
    <property type="entry name" value="METACASPASE-1"/>
    <property type="match status" value="1"/>
</dbReference>
<gene>
    <name evidence="4" type="ORF">KI387_043952</name>
</gene>
<dbReference type="InterPro" id="IPR011600">
    <property type="entry name" value="Pept_C14_caspase"/>
</dbReference>
<proteinExistence type="inferred from homology"/>